<dbReference type="Proteomes" id="UP000051887">
    <property type="component" value="Unassembled WGS sequence"/>
</dbReference>
<dbReference type="InterPro" id="IPR024787">
    <property type="entry name" value="EcsC"/>
</dbReference>
<dbReference type="EMBL" id="CYSB01000004">
    <property type="protein sequence ID" value="CUH62521.1"/>
    <property type="molecule type" value="Genomic_DNA"/>
</dbReference>
<dbReference type="EMBL" id="CYSC01000003">
    <property type="protein sequence ID" value="CUH70314.1"/>
    <property type="molecule type" value="Genomic_DNA"/>
</dbReference>
<dbReference type="RefSeq" id="WP_082626107.1">
    <property type="nucleotide sequence ID" value="NZ_CYSB01000004.1"/>
</dbReference>
<gene>
    <name evidence="1" type="ORF">TL5118_00056</name>
    <name evidence="2" type="ORF">TL5120_00087</name>
</gene>
<reference evidence="2 4" key="2">
    <citation type="submission" date="2015-09" db="EMBL/GenBank/DDBJ databases">
        <authorList>
            <consortium name="Swine Surveillance"/>
        </authorList>
    </citation>
    <scope>NUCLEOTIDE SEQUENCE [LARGE SCALE GENOMIC DNA]</scope>
    <source>
        <strain evidence="2 4">5120</strain>
    </source>
</reference>
<evidence type="ECO:0000313" key="4">
    <source>
        <dbReference type="Proteomes" id="UP000051887"/>
    </source>
</evidence>
<evidence type="ECO:0000313" key="3">
    <source>
        <dbReference type="Proteomes" id="UP000051086"/>
    </source>
</evidence>
<organism evidence="2 4">
    <name type="scientific">Thalassovita autumnalis</name>
    <dbReference type="NCBI Taxonomy" id="2072972"/>
    <lineage>
        <taxon>Bacteria</taxon>
        <taxon>Pseudomonadati</taxon>
        <taxon>Pseudomonadota</taxon>
        <taxon>Alphaproteobacteria</taxon>
        <taxon>Rhodobacterales</taxon>
        <taxon>Roseobacteraceae</taxon>
        <taxon>Thalassovita</taxon>
    </lineage>
</organism>
<evidence type="ECO:0000313" key="2">
    <source>
        <dbReference type="EMBL" id="CUH70314.1"/>
    </source>
</evidence>
<dbReference type="AlphaFoldDB" id="A0A0P1FQ04"/>
<protein>
    <submittedName>
        <fullName evidence="2">EcsC protein family protein</fullName>
    </submittedName>
</protein>
<dbReference type="Proteomes" id="UP000051086">
    <property type="component" value="Unassembled WGS sequence"/>
</dbReference>
<sequence>MLVEDAPPVTLDLDAEMAALAERYRKASGPGIQVLNLLGSSAEGLLDRLPETVRDRLDEGTEKALFLTMKAAHRSRGWLADQPGWLNTTVTTAMGAAGGFGGLPTAMAELPVTTAVLLRAIQGVAVEHGFDAAAENVQFDCVQVFASAGPLAHDDGADMAFLATRMALRGASMQALVAKVAPRLAQVLGQKLAAQTVPVLGAVAGAATNYAYTSYYQDIAHVHFRLRRLAIETDTKPEVLVEDLRRRVAPPISHL</sequence>
<dbReference type="PANTHER" id="PTHR41260">
    <property type="entry name" value="PROTEIN ECSC"/>
    <property type="match status" value="1"/>
</dbReference>
<reference evidence="1 3" key="1">
    <citation type="submission" date="2015-09" db="EMBL/GenBank/DDBJ databases">
        <authorList>
            <person name="Rodrigo-Torres L."/>
            <person name="Arahal D.R."/>
        </authorList>
    </citation>
    <scope>NUCLEOTIDE SEQUENCE [LARGE SCALE GENOMIC DNA]</scope>
    <source>
        <strain evidence="1 3">CECT 5118</strain>
    </source>
</reference>
<dbReference type="OrthoDB" id="7569638at2"/>
<evidence type="ECO:0000313" key="1">
    <source>
        <dbReference type="EMBL" id="CUH62521.1"/>
    </source>
</evidence>
<dbReference type="Pfam" id="PF12787">
    <property type="entry name" value="EcsC"/>
    <property type="match status" value="1"/>
</dbReference>
<proteinExistence type="predicted"/>
<dbReference type="PANTHER" id="PTHR41260:SF1">
    <property type="entry name" value="PROTEIN ECSC"/>
    <property type="match status" value="1"/>
</dbReference>
<accession>A0A0P1FQ04</accession>
<keyword evidence="3" id="KW-1185">Reference proteome</keyword>
<name>A0A0P1FQ04_9RHOB</name>